<dbReference type="InterPro" id="IPR007527">
    <property type="entry name" value="Znf_SWIM"/>
</dbReference>
<dbReference type="GO" id="GO:0005634">
    <property type="term" value="C:nucleus"/>
    <property type="evidence" value="ECO:0007669"/>
    <property type="project" value="UniProtKB-SubCell"/>
</dbReference>
<organism evidence="8 9">
    <name type="scientific">Pisum sativum</name>
    <name type="common">Garden pea</name>
    <name type="synonym">Lathyrus oleraceus</name>
    <dbReference type="NCBI Taxonomy" id="3888"/>
    <lineage>
        <taxon>Eukaryota</taxon>
        <taxon>Viridiplantae</taxon>
        <taxon>Streptophyta</taxon>
        <taxon>Embryophyta</taxon>
        <taxon>Tracheophyta</taxon>
        <taxon>Spermatophyta</taxon>
        <taxon>Magnoliopsida</taxon>
        <taxon>eudicotyledons</taxon>
        <taxon>Gunneridae</taxon>
        <taxon>Pentapetalae</taxon>
        <taxon>rosids</taxon>
        <taxon>fabids</taxon>
        <taxon>Fabales</taxon>
        <taxon>Fabaceae</taxon>
        <taxon>Papilionoideae</taxon>
        <taxon>50 kb inversion clade</taxon>
        <taxon>NPAAA clade</taxon>
        <taxon>Hologalegina</taxon>
        <taxon>IRL clade</taxon>
        <taxon>Fabeae</taxon>
        <taxon>Lathyrus</taxon>
    </lineage>
</organism>
<feature type="domain" description="SWIM-type" evidence="7">
    <location>
        <begin position="604"/>
        <end position="640"/>
    </location>
</feature>
<dbReference type="PANTHER" id="PTHR31669:SF279">
    <property type="entry name" value="PROTEIN FAR1-RELATED SEQUENCE"/>
    <property type="match status" value="1"/>
</dbReference>
<evidence type="ECO:0000259" key="7">
    <source>
        <dbReference type="PROSITE" id="PS50966"/>
    </source>
</evidence>
<evidence type="ECO:0000256" key="3">
    <source>
        <dbReference type="ARBA" id="ARBA00022771"/>
    </source>
</evidence>
<comment type="function">
    <text evidence="6">Putative transcription activator involved in regulating light control of development.</text>
</comment>
<dbReference type="InterPro" id="IPR006564">
    <property type="entry name" value="Znf_PMZ"/>
</dbReference>
<evidence type="ECO:0000256" key="5">
    <source>
        <dbReference type="PROSITE-ProRule" id="PRU00325"/>
    </source>
</evidence>
<evidence type="ECO:0000313" key="8">
    <source>
        <dbReference type="EMBL" id="KAI5400533.1"/>
    </source>
</evidence>
<dbReference type="Proteomes" id="UP001058974">
    <property type="component" value="Chromosome 6"/>
</dbReference>
<keyword evidence="9" id="KW-1185">Reference proteome</keyword>
<evidence type="ECO:0000256" key="2">
    <source>
        <dbReference type="ARBA" id="ARBA00022723"/>
    </source>
</evidence>
<dbReference type="Pfam" id="PF03101">
    <property type="entry name" value="FAR1"/>
    <property type="match status" value="1"/>
</dbReference>
<dbReference type="InterPro" id="IPR004330">
    <property type="entry name" value="FAR1_DNA_bnd_dom"/>
</dbReference>
<dbReference type="PANTHER" id="PTHR31669">
    <property type="entry name" value="PROTEIN FAR1-RELATED SEQUENCE 10-RELATED"/>
    <property type="match status" value="1"/>
</dbReference>
<dbReference type="GO" id="GO:0008270">
    <property type="term" value="F:zinc ion binding"/>
    <property type="evidence" value="ECO:0007669"/>
    <property type="project" value="UniProtKB-UniRule"/>
</dbReference>
<comment type="similarity">
    <text evidence="1 6">Belongs to the FHY3/FAR1 family.</text>
</comment>
<gene>
    <name evidence="8" type="ORF">KIW84_065425</name>
</gene>
<dbReference type="SMART" id="SM00575">
    <property type="entry name" value="ZnF_PMZ"/>
    <property type="match status" value="1"/>
</dbReference>
<reference evidence="8 9" key="1">
    <citation type="journal article" date="2022" name="Nat. Genet.">
        <title>Improved pea reference genome and pan-genome highlight genomic features and evolutionary characteristics.</title>
        <authorList>
            <person name="Yang T."/>
            <person name="Liu R."/>
            <person name="Luo Y."/>
            <person name="Hu S."/>
            <person name="Wang D."/>
            <person name="Wang C."/>
            <person name="Pandey M.K."/>
            <person name="Ge S."/>
            <person name="Xu Q."/>
            <person name="Li N."/>
            <person name="Li G."/>
            <person name="Huang Y."/>
            <person name="Saxena R.K."/>
            <person name="Ji Y."/>
            <person name="Li M."/>
            <person name="Yan X."/>
            <person name="He Y."/>
            <person name="Liu Y."/>
            <person name="Wang X."/>
            <person name="Xiang C."/>
            <person name="Varshney R.K."/>
            <person name="Ding H."/>
            <person name="Gao S."/>
            <person name="Zong X."/>
        </authorList>
    </citation>
    <scope>NUCLEOTIDE SEQUENCE [LARGE SCALE GENOMIC DNA]</scope>
    <source>
        <strain evidence="8 9">cv. Zhongwan 6</strain>
    </source>
</reference>
<dbReference type="EMBL" id="JAMSHJ010000006">
    <property type="protein sequence ID" value="KAI5400533.1"/>
    <property type="molecule type" value="Genomic_DNA"/>
</dbReference>
<dbReference type="Pfam" id="PF04434">
    <property type="entry name" value="SWIM"/>
    <property type="match status" value="1"/>
</dbReference>
<comment type="caution">
    <text evidence="8">The sequence shown here is derived from an EMBL/GenBank/DDBJ whole genome shotgun (WGS) entry which is preliminary data.</text>
</comment>
<protein>
    <recommendedName>
        <fullName evidence="6">Protein FAR1-RELATED SEQUENCE</fullName>
    </recommendedName>
</protein>
<evidence type="ECO:0000256" key="6">
    <source>
        <dbReference type="RuleBase" id="RU367018"/>
    </source>
</evidence>
<keyword evidence="2 6" id="KW-0479">Metal-binding</keyword>
<dbReference type="PROSITE" id="PS50966">
    <property type="entry name" value="ZF_SWIM"/>
    <property type="match status" value="1"/>
</dbReference>
<evidence type="ECO:0000256" key="4">
    <source>
        <dbReference type="ARBA" id="ARBA00022833"/>
    </source>
</evidence>
<keyword evidence="4 6" id="KW-0862">Zinc</keyword>
<keyword evidence="3 5" id="KW-0863">Zinc-finger</keyword>
<dbReference type="AlphaFoldDB" id="A0A9D4WFE9"/>
<proteinExistence type="inferred from homology"/>
<keyword evidence="6" id="KW-0539">Nucleus</keyword>
<accession>A0A9D4WFE9</accession>
<comment type="subcellular location">
    <subcellularLocation>
        <location evidence="6">Nucleus</location>
    </subcellularLocation>
</comment>
<dbReference type="Pfam" id="PF10551">
    <property type="entry name" value="MULE"/>
    <property type="match status" value="1"/>
</dbReference>
<name>A0A9D4WFE9_PEA</name>
<sequence>MIVCSFHWITFSSSDHSFHPVINFIVPLCLSLYWFFMDGDHNELGNAREESVVGPETSNNLDLNVEQDCGSPNVHGNGSQSGLTSANAFCSSTILGIGTVFESDEHAYRCYNKYARLMGFNVRKDWINRSKVHGMVVSRKFTCSKEGYRRTDRRDCNVKKHRKETRTGCLAHMIITRQSDGKYHVTHFEAQHNHDDVNRSNANMLLLDLQNEINVAQAVEAVEDDSYNSLGPKSRSALKVMNKKLVARDSLDQLSMNYDNYLHSVRGRDMGKGEAGRLLGYFQRQHFENPTFFYALQLDADDKVSNIFWADDNMVVDYDHFGDVVCLDTTCRTNRALRPLVQFLGVNHHKQVLIFASAFLYDETVESFNWLFRSFIDTMSGKKPKAIITEQDAAIIEAVNTVLPETNQYTCVWQMYENTVKHLGHFVKDAKSFANDLRCCIYGPKNEEDFTHAWEAMLEKYNLHQNEWLRWMYREREKWAVFFGQNTFFVDTKGFHLGEILSLKFRNYLNPDLDVVQFFNHFERVLDEQRYKEIEASDEMKRCFPKLMGNVVILKHASVAYTPRAFEVFQQRYEKSLNDLVNLHNKDGSLFEYKVNTFGHARQYSVTFNSLDDTVVCSCMKFEHVGFLCSHALKVLDNRNIKVVPSRYILKRWTKDARLGNIRELKQCKMQDNPKMVVASCYKDLCHRLVNLSARASESVEAYQFAARQLDEVMEGVQKILTSKGDEAQVITSSSIHIDASESEPAEIFPNGHATENQDESNRVSGEIARIATPDRWQTTVNYNQTNSDRILNVEPPPNTVLCISSPASPYVSPQSGTPNPLLQDLFGFEANQVVQCMYEQPDLVLDHQSDTNLFPPPNFFSNQQNPPCGSQLSQEPIIPNTYHESMPINNQTPQGMDLDIQNPHSESCLLLCDHRYRRSDSA</sequence>
<evidence type="ECO:0000313" key="9">
    <source>
        <dbReference type="Proteomes" id="UP001058974"/>
    </source>
</evidence>
<dbReference type="InterPro" id="IPR031052">
    <property type="entry name" value="FHY3/FAR1"/>
</dbReference>
<dbReference type="InterPro" id="IPR018289">
    <property type="entry name" value="MULE_transposase_dom"/>
</dbReference>
<dbReference type="Gramene" id="Psat06G0542500-T1">
    <property type="protein sequence ID" value="KAI5400533.1"/>
    <property type="gene ID" value="KIW84_065425"/>
</dbReference>
<evidence type="ECO:0000256" key="1">
    <source>
        <dbReference type="ARBA" id="ARBA00005889"/>
    </source>
</evidence>
<dbReference type="OrthoDB" id="2402896at2759"/>
<dbReference type="GO" id="GO:0006355">
    <property type="term" value="P:regulation of DNA-templated transcription"/>
    <property type="evidence" value="ECO:0007669"/>
    <property type="project" value="UniProtKB-UniRule"/>
</dbReference>